<dbReference type="Proteomes" id="UP000823388">
    <property type="component" value="Chromosome 1N"/>
</dbReference>
<name>A0A8T0X3F7_PANVG</name>
<proteinExistence type="predicted"/>
<dbReference type="EMBL" id="CM029038">
    <property type="protein sequence ID" value="KAG2651843.1"/>
    <property type="molecule type" value="Genomic_DNA"/>
</dbReference>
<accession>A0A8T0X3F7</accession>
<evidence type="ECO:0000313" key="1">
    <source>
        <dbReference type="EMBL" id="KAG2651843.1"/>
    </source>
</evidence>
<gene>
    <name evidence="1" type="ORF">PVAP13_1NG319019</name>
</gene>
<dbReference type="EMBL" id="CM029038">
    <property type="protein sequence ID" value="KAG2651842.1"/>
    <property type="molecule type" value="Genomic_DNA"/>
</dbReference>
<evidence type="ECO:0000313" key="2">
    <source>
        <dbReference type="Proteomes" id="UP000823388"/>
    </source>
</evidence>
<protein>
    <submittedName>
        <fullName evidence="1">Uncharacterized protein</fullName>
    </submittedName>
</protein>
<comment type="caution">
    <text evidence="1">The sequence shown here is derived from an EMBL/GenBank/DDBJ whole genome shotgun (WGS) entry which is preliminary data.</text>
</comment>
<dbReference type="AlphaFoldDB" id="A0A8T0X3F7"/>
<reference evidence="1" key="1">
    <citation type="submission" date="2020-05" db="EMBL/GenBank/DDBJ databases">
        <title>WGS assembly of Panicum virgatum.</title>
        <authorList>
            <person name="Lovell J.T."/>
            <person name="Jenkins J."/>
            <person name="Shu S."/>
            <person name="Juenger T.E."/>
            <person name="Schmutz J."/>
        </authorList>
    </citation>
    <scope>NUCLEOTIDE SEQUENCE</scope>
    <source>
        <strain evidence="1">AP13</strain>
    </source>
</reference>
<keyword evidence="2" id="KW-1185">Reference proteome</keyword>
<sequence length="136" mass="15976">MEANESLSYFANAIAPRIRWAQPPPSCGRRVHAPGFFYSARSLDDIRGPNRSYAHHMWRLRGAVIRGPNRSYAHHTWRLHGAILASLKFPSFVAQHHSCRPLLFADLQWRTRVDVCCYCLFRFLKYIFSMHVLRKY</sequence>
<organism evidence="1 2">
    <name type="scientific">Panicum virgatum</name>
    <name type="common">Blackwell switchgrass</name>
    <dbReference type="NCBI Taxonomy" id="38727"/>
    <lineage>
        <taxon>Eukaryota</taxon>
        <taxon>Viridiplantae</taxon>
        <taxon>Streptophyta</taxon>
        <taxon>Embryophyta</taxon>
        <taxon>Tracheophyta</taxon>
        <taxon>Spermatophyta</taxon>
        <taxon>Magnoliopsida</taxon>
        <taxon>Liliopsida</taxon>
        <taxon>Poales</taxon>
        <taxon>Poaceae</taxon>
        <taxon>PACMAD clade</taxon>
        <taxon>Panicoideae</taxon>
        <taxon>Panicodae</taxon>
        <taxon>Paniceae</taxon>
        <taxon>Panicinae</taxon>
        <taxon>Panicum</taxon>
        <taxon>Panicum sect. Hiantes</taxon>
    </lineage>
</organism>